<evidence type="ECO:0000256" key="6">
    <source>
        <dbReference type="SAM" id="Phobius"/>
    </source>
</evidence>
<evidence type="ECO:0000256" key="3">
    <source>
        <dbReference type="ARBA" id="ARBA00022679"/>
    </source>
</evidence>
<dbReference type="OrthoDB" id="977000at2"/>
<keyword evidence="6" id="KW-0472">Membrane</keyword>
<dbReference type="InterPro" id="IPR011990">
    <property type="entry name" value="TPR-like_helical_dom_sf"/>
</dbReference>
<reference evidence="7 8" key="1">
    <citation type="submission" date="2019-03" db="EMBL/GenBank/DDBJ databases">
        <title>Genomic Encyclopedia of Archaeal and Bacterial Type Strains, Phase II (KMG-II): from individual species to whole genera.</title>
        <authorList>
            <person name="Goeker M."/>
        </authorList>
    </citation>
    <scope>NUCLEOTIDE SEQUENCE [LARGE SCALE GENOMIC DNA]</scope>
    <source>
        <strain evidence="7 8">DSM 25687</strain>
    </source>
</reference>
<proteinExistence type="predicted"/>
<organism evidence="7 8">
    <name type="scientific">Flavobacterium dankookense</name>
    <dbReference type="NCBI Taxonomy" id="706186"/>
    <lineage>
        <taxon>Bacteria</taxon>
        <taxon>Pseudomonadati</taxon>
        <taxon>Bacteroidota</taxon>
        <taxon>Flavobacteriia</taxon>
        <taxon>Flavobacteriales</taxon>
        <taxon>Flavobacteriaceae</taxon>
        <taxon>Flavobacterium</taxon>
    </lineage>
</organism>
<comment type="catalytic activity">
    <reaction evidence="1">
        <text>ATP + protein L-histidine = ADP + protein N-phospho-L-histidine.</text>
        <dbReference type="EC" id="2.7.13.3"/>
    </reaction>
</comment>
<sequence>MIRKNIIILLLFFSCKNEDRKNNNNFNDLNQILVDARNSPSTDMALEKLKIAKKITNSLPSDTIKSFFNRKISCEYYNFNILDDYYNLTKENIEFSKKINDTLFIGKLYYDLGDYFFEKNINDSSFYYYHKALKSISNNNNEKVRTQFNIAKLLLNENQLIECEVQLFKTISSAEKRKDFRLLYECYSILGGVQNGLKNFDEALLSYKTSQTYLDKISNDQQYSILLSENYNNTATVYVSMKNYQRAIELYLEGLNKGDIRKDSPKVYAILIDNLAYAKLQNETLQNPNSFFEALKIRDSLDNKLGIIISNQRIGEYYLQQKDSLMAISYFSKAYNLAKQIRSFRDQLALLKLKKQVDPKNAAKFQDTYINISDSMLTAERTTRNKFAKIEFETEHIQQEKKVLTKKMNFILLFATLSFLLLGLVYVLYRQKVKYTVLFLEKEQQKSNEEVYNLLLTQQQQIEQGKAFEKKRVSTELHDGVISKLFGIRIHLERLIFLEKKIDVEKVESYLGKLNELENEIRIISHKLSDDAAFTNQSFILIVQNYLSDFGEDNGIKTELHCTSSVKWESINSAQKMNLFRIIQESLTNIRKYAQAKNVLLSFDIQNDAFKFLISDDGIGFDVLKNKNGIGLKNIHFRLEYLKGNLIITSDDNGTRVEGNFPIALLIN</sequence>
<dbReference type="SUPFAM" id="SSF55874">
    <property type="entry name" value="ATPase domain of HSP90 chaperone/DNA topoisomerase II/histidine kinase"/>
    <property type="match status" value="1"/>
</dbReference>
<dbReference type="PANTHER" id="PTHR24421">
    <property type="entry name" value="NITRATE/NITRITE SENSOR PROTEIN NARX-RELATED"/>
    <property type="match status" value="1"/>
</dbReference>
<dbReference type="SUPFAM" id="SSF48452">
    <property type="entry name" value="TPR-like"/>
    <property type="match status" value="1"/>
</dbReference>
<keyword evidence="8" id="KW-1185">Reference proteome</keyword>
<name>A0A4R6QDE0_9FLAO</name>
<keyword evidence="6" id="KW-0812">Transmembrane</keyword>
<dbReference type="GO" id="GO:0000160">
    <property type="term" value="P:phosphorelay signal transduction system"/>
    <property type="evidence" value="ECO:0007669"/>
    <property type="project" value="UniProtKB-KW"/>
</dbReference>
<evidence type="ECO:0000256" key="5">
    <source>
        <dbReference type="ARBA" id="ARBA00023012"/>
    </source>
</evidence>
<dbReference type="CDD" id="cd16917">
    <property type="entry name" value="HATPase_UhpB-NarQ-NarX-like"/>
    <property type="match status" value="1"/>
</dbReference>
<keyword evidence="3" id="KW-0808">Transferase</keyword>
<protein>
    <recommendedName>
        <fullName evidence="2">histidine kinase</fullName>
        <ecNumber evidence="2">2.7.13.3</ecNumber>
    </recommendedName>
</protein>
<evidence type="ECO:0000256" key="1">
    <source>
        <dbReference type="ARBA" id="ARBA00000085"/>
    </source>
</evidence>
<dbReference type="PROSITE" id="PS51257">
    <property type="entry name" value="PROKAR_LIPOPROTEIN"/>
    <property type="match status" value="1"/>
</dbReference>
<dbReference type="EMBL" id="SNXR01000012">
    <property type="protein sequence ID" value="TDP60207.1"/>
    <property type="molecule type" value="Genomic_DNA"/>
</dbReference>
<keyword evidence="4 7" id="KW-0418">Kinase</keyword>
<comment type="caution">
    <text evidence="7">The sequence shown here is derived from an EMBL/GenBank/DDBJ whole genome shotgun (WGS) entry which is preliminary data.</text>
</comment>
<evidence type="ECO:0000256" key="2">
    <source>
        <dbReference type="ARBA" id="ARBA00012438"/>
    </source>
</evidence>
<dbReference type="PANTHER" id="PTHR24421:SF10">
    <property type="entry name" value="NITRATE_NITRITE SENSOR PROTEIN NARQ"/>
    <property type="match status" value="1"/>
</dbReference>
<keyword evidence="5" id="KW-0902">Two-component regulatory system</keyword>
<dbReference type="EC" id="2.7.13.3" evidence="2"/>
<accession>A0A4R6QDE0</accession>
<keyword evidence="6" id="KW-1133">Transmembrane helix</keyword>
<dbReference type="InterPro" id="IPR050482">
    <property type="entry name" value="Sensor_HK_TwoCompSys"/>
</dbReference>
<dbReference type="InterPro" id="IPR019734">
    <property type="entry name" value="TPR_rpt"/>
</dbReference>
<evidence type="ECO:0000313" key="8">
    <source>
        <dbReference type="Proteomes" id="UP000295260"/>
    </source>
</evidence>
<feature type="transmembrane region" description="Helical" evidence="6">
    <location>
        <begin position="410"/>
        <end position="429"/>
    </location>
</feature>
<evidence type="ECO:0000256" key="4">
    <source>
        <dbReference type="ARBA" id="ARBA00022777"/>
    </source>
</evidence>
<evidence type="ECO:0000313" key="7">
    <source>
        <dbReference type="EMBL" id="TDP60207.1"/>
    </source>
</evidence>
<dbReference type="SMART" id="SM00028">
    <property type="entry name" value="TPR"/>
    <property type="match status" value="4"/>
</dbReference>
<dbReference type="GO" id="GO:0004673">
    <property type="term" value="F:protein histidine kinase activity"/>
    <property type="evidence" value="ECO:0007669"/>
    <property type="project" value="UniProtKB-EC"/>
</dbReference>
<dbReference type="InterPro" id="IPR036890">
    <property type="entry name" value="HATPase_C_sf"/>
</dbReference>
<dbReference type="Gene3D" id="1.25.40.10">
    <property type="entry name" value="Tetratricopeptide repeat domain"/>
    <property type="match status" value="2"/>
</dbReference>
<dbReference type="Proteomes" id="UP000295260">
    <property type="component" value="Unassembled WGS sequence"/>
</dbReference>
<dbReference type="AlphaFoldDB" id="A0A4R6QDE0"/>
<dbReference type="RefSeq" id="WP_133532493.1">
    <property type="nucleotide sequence ID" value="NZ_SNXR01000012.1"/>
</dbReference>
<gene>
    <name evidence="7" type="ORF">BC748_1187</name>
</gene>
<dbReference type="Gene3D" id="3.30.565.10">
    <property type="entry name" value="Histidine kinase-like ATPase, C-terminal domain"/>
    <property type="match status" value="1"/>
</dbReference>